<dbReference type="InterPro" id="IPR036465">
    <property type="entry name" value="vWFA_dom_sf"/>
</dbReference>
<sequence>MRMLRDLAHLLSRSDKGPRTETAHSSGTPEAPPPYTLMAPPPPHPSSSSYAIAEDPEAAAKAAAAGAKASPPTRACGYTKENMTRDDDPHCFLYLFDTVFLVDDSTSMLGPRWREVKTALHQITPVCTSHDDDGIDIHFMNHRSDGDGPTSSSSMRGGGGKARGGYYNITDPLAVDALFQCLRPCGPTHTRGRIEDILEPYFTQLESADNVQDIRPLNLIVITDGMPGPCPPHVNFSGSGFGLNDHGEAAAHNPHLPGPAIVRYARRLDELRAPAWQVGVQFLQVGNDEAATASLRGLDDGLARRHGVRDIVDTLKFGDDDYKTLTAEEILKAVLGAVSRRLDNQSYEQEGGRGSSGTSQPLKRRW</sequence>
<feature type="compositionally biased region" description="Basic and acidic residues" evidence="1">
    <location>
        <begin position="1"/>
        <end position="22"/>
    </location>
</feature>
<evidence type="ECO:0000313" key="3">
    <source>
        <dbReference type="EMBL" id="KAK4081916.1"/>
    </source>
</evidence>
<evidence type="ECO:0000313" key="4">
    <source>
        <dbReference type="Proteomes" id="UP001287286"/>
    </source>
</evidence>
<proteinExistence type="predicted"/>
<protein>
    <recommendedName>
        <fullName evidence="2">VWFA domain-containing protein</fullName>
    </recommendedName>
</protein>
<feature type="compositionally biased region" description="Polar residues" evidence="1">
    <location>
        <begin position="356"/>
        <end position="366"/>
    </location>
</feature>
<feature type="region of interest" description="Disordered" evidence="1">
    <location>
        <begin position="345"/>
        <end position="366"/>
    </location>
</feature>
<feature type="domain" description="VWFA" evidence="2">
    <location>
        <begin position="97"/>
        <end position="334"/>
    </location>
</feature>
<organism evidence="3 4">
    <name type="scientific">Purpureocillium lilacinum</name>
    <name type="common">Paecilomyces lilacinus</name>
    <dbReference type="NCBI Taxonomy" id="33203"/>
    <lineage>
        <taxon>Eukaryota</taxon>
        <taxon>Fungi</taxon>
        <taxon>Dikarya</taxon>
        <taxon>Ascomycota</taxon>
        <taxon>Pezizomycotina</taxon>
        <taxon>Sordariomycetes</taxon>
        <taxon>Hypocreomycetidae</taxon>
        <taxon>Hypocreales</taxon>
        <taxon>Ophiocordycipitaceae</taxon>
        <taxon>Purpureocillium</taxon>
    </lineage>
</organism>
<dbReference type="PANTHER" id="PTHR34706:SF1">
    <property type="entry name" value="VWFA DOMAIN-CONTAINING PROTEIN"/>
    <property type="match status" value="1"/>
</dbReference>
<dbReference type="PANTHER" id="PTHR34706">
    <property type="entry name" value="SLR1338 PROTEIN"/>
    <property type="match status" value="1"/>
</dbReference>
<keyword evidence="4" id="KW-1185">Reference proteome</keyword>
<dbReference type="SUPFAM" id="SSF53300">
    <property type="entry name" value="vWA-like"/>
    <property type="match status" value="1"/>
</dbReference>
<name>A0ABR0BK33_PURLI</name>
<evidence type="ECO:0000259" key="2">
    <source>
        <dbReference type="PROSITE" id="PS50234"/>
    </source>
</evidence>
<dbReference type="PROSITE" id="PS50234">
    <property type="entry name" value="VWFA"/>
    <property type="match status" value="1"/>
</dbReference>
<comment type="caution">
    <text evidence="3">The sequence shown here is derived from an EMBL/GenBank/DDBJ whole genome shotgun (WGS) entry which is preliminary data.</text>
</comment>
<feature type="region of interest" description="Disordered" evidence="1">
    <location>
        <begin position="1"/>
        <end position="50"/>
    </location>
</feature>
<dbReference type="Proteomes" id="UP001287286">
    <property type="component" value="Unassembled WGS sequence"/>
</dbReference>
<dbReference type="EMBL" id="JAWRVI010000070">
    <property type="protein sequence ID" value="KAK4081916.1"/>
    <property type="molecule type" value="Genomic_DNA"/>
</dbReference>
<dbReference type="InterPro" id="IPR002035">
    <property type="entry name" value="VWF_A"/>
</dbReference>
<reference evidence="3 4" key="1">
    <citation type="journal article" date="2024" name="Microbiol. Resour. Announc.">
        <title>Genome annotations for the ascomycete fungi Trichoderma harzianum, Trichoderma aggressivum, and Purpureocillium lilacinum.</title>
        <authorList>
            <person name="Beijen E.P.W."/>
            <person name="Ohm R.A."/>
        </authorList>
    </citation>
    <scope>NUCLEOTIDE SEQUENCE [LARGE SCALE GENOMIC DNA]</scope>
    <source>
        <strain evidence="3 4">CBS 150709</strain>
    </source>
</reference>
<feature type="compositionally biased region" description="Pro residues" evidence="1">
    <location>
        <begin position="30"/>
        <end position="45"/>
    </location>
</feature>
<gene>
    <name evidence="3" type="ORF">Purlil1_11508</name>
</gene>
<evidence type="ECO:0000256" key="1">
    <source>
        <dbReference type="SAM" id="MobiDB-lite"/>
    </source>
</evidence>
<accession>A0ABR0BK33</accession>